<keyword evidence="3" id="KW-0808">Transferase</keyword>
<proteinExistence type="inferred from homology"/>
<keyword evidence="5 8" id="KW-1133">Transmembrane helix</keyword>
<keyword evidence="2" id="KW-1003">Cell membrane</keyword>
<evidence type="ECO:0000313" key="10">
    <source>
        <dbReference type="Proteomes" id="UP001056336"/>
    </source>
</evidence>
<feature type="transmembrane region" description="Helical" evidence="8">
    <location>
        <begin position="372"/>
        <end position="391"/>
    </location>
</feature>
<sequence length="444" mass="48421">MVASTTPLASSAAQRPRRRDLLSRLPALPLPEAIIAGDRSAIAARWVLSRALTLSVLTFVQEGNVAGDVRYYAHSLHQLFAGGSLHDTLQEYPLPVLALLVPQFMLGLLNEVAFMILFVLSMLAVDAAFTGFLWRGDGRHRGDATNLWLWFVPAIGPLAYFRFDLVPAMLAGGAVLAAVRRPALAGALTALGASLKLWPAVMLPVFLIRRNDRRAVLTGFFSTGVGIALVSLAVGGFHRLLSPLQWQSARGLQIEAVSATPLMMARLFHHATWDVHMSRYKAFELFGPGVRLFGAISSTLTVAGGALLVLLWWRAHKHPAASAEMLGWLFLSTALIVTVTNKTLSPQYLLWLGGPTAALAVRARANSAVRRFSRVLLVTAILTQLEFPIGYRSITTNMFSSPLWTSVLAVRNVLLIWLTWYAVQQVWRLSKPGSGNEDTAGELS</sequence>
<comment type="subcellular location">
    <subcellularLocation>
        <location evidence="1">Cell membrane</location>
        <topology evidence="1">Multi-pass membrane protein</topology>
    </subcellularLocation>
</comment>
<evidence type="ECO:0000256" key="6">
    <source>
        <dbReference type="ARBA" id="ARBA00023136"/>
    </source>
</evidence>
<evidence type="ECO:0000256" key="5">
    <source>
        <dbReference type="ARBA" id="ARBA00022989"/>
    </source>
</evidence>
<evidence type="ECO:0000256" key="1">
    <source>
        <dbReference type="ARBA" id="ARBA00004651"/>
    </source>
</evidence>
<dbReference type="EMBL" id="CP097332">
    <property type="protein sequence ID" value="UQX87857.1"/>
    <property type="molecule type" value="Genomic_DNA"/>
</dbReference>
<reference evidence="9" key="1">
    <citation type="journal article" date="2018" name="Int. J. Syst. Evol. Microbiol.">
        <title>Jatrophihabitans telluris sp. nov., isolated from sediment soil of lava forest wetlands and the emended description of the genus Jatrophihabitans.</title>
        <authorList>
            <person name="Lee K.C."/>
            <person name="Suh M.K."/>
            <person name="Eom M.K."/>
            <person name="Kim K.K."/>
            <person name="Kim J.S."/>
            <person name="Kim D.S."/>
            <person name="Ko S.H."/>
            <person name="Shin Y.K."/>
            <person name="Lee J.S."/>
        </authorList>
    </citation>
    <scope>NUCLEOTIDE SEQUENCE</scope>
    <source>
        <strain evidence="9">N237</strain>
    </source>
</reference>
<evidence type="ECO:0000256" key="4">
    <source>
        <dbReference type="ARBA" id="ARBA00022692"/>
    </source>
</evidence>
<reference evidence="9" key="2">
    <citation type="submission" date="2022-05" db="EMBL/GenBank/DDBJ databases">
        <authorList>
            <person name="Kim J.-S."/>
            <person name="Lee K."/>
            <person name="Suh M."/>
            <person name="Eom M."/>
            <person name="Kim J.-S."/>
            <person name="Kim D.-S."/>
            <person name="Ko S.-H."/>
            <person name="Shin Y."/>
            <person name="Lee J.-S."/>
        </authorList>
    </citation>
    <scope>NUCLEOTIDE SEQUENCE</scope>
    <source>
        <strain evidence="9">N237</strain>
    </source>
</reference>
<evidence type="ECO:0000256" key="2">
    <source>
        <dbReference type="ARBA" id="ARBA00022475"/>
    </source>
</evidence>
<feature type="transmembrane region" description="Helical" evidence="8">
    <location>
        <begin position="112"/>
        <end position="134"/>
    </location>
</feature>
<name>A0ABY4QX71_9ACTN</name>
<dbReference type="Proteomes" id="UP001056336">
    <property type="component" value="Chromosome"/>
</dbReference>
<evidence type="ECO:0000256" key="8">
    <source>
        <dbReference type="SAM" id="Phobius"/>
    </source>
</evidence>
<keyword evidence="4 8" id="KW-0812">Transmembrane</keyword>
<evidence type="ECO:0000313" key="9">
    <source>
        <dbReference type="EMBL" id="UQX87857.1"/>
    </source>
</evidence>
<evidence type="ECO:0000256" key="7">
    <source>
        <dbReference type="ARBA" id="ARBA00024033"/>
    </source>
</evidence>
<dbReference type="RefSeq" id="WP_249770795.1">
    <property type="nucleotide sequence ID" value="NZ_CP097332.1"/>
</dbReference>
<dbReference type="InterPro" id="IPR018584">
    <property type="entry name" value="GT87"/>
</dbReference>
<keyword evidence="10" id="KW-1185">Reference proteome</keyword>
<feature type="transmembrane region" description="Helical" evidence="8">
    <location>
        <begin position="403"/>
        <end position="423"/>
    </location>
</feature>
<feature type="transmembrane region" description="Helical" evidence="8">
    <location>
        <begin position="215"/>
        <end position="237"/>
    </location>
</feature>
<feature type="transmembrane region" description="Helical" evidence="8">
    <location>
        <begin position="146"/>
        <end position="163"/>
    </location>
</feature>
<evidence type="ECO:0000256" key="3">
    <source>
        <dbReference type="ARBA" id="ARBA00022679"/>
    </source>
</evidence>
<organism evidence="9 10">
    <name type="scientific">Jatrophihabitans telluris</name>
    <dbReference type="NCBI Taxonomy" id="2038343"/>
    <lineage>
        <taxon>Bacteria</taxon>
        <taxon>Bacillati</taxon>
        <taxon>Actinomycetota</taxon>
        <taxon>Actinomycetes</taxon>
        <taxon>Jatrophihabitantales</taxon>
        <taxon>Jatrophihabitantaceae</taxon>
        <taxon>Jatrophihabitans</taxon>
    </lineage>
</organism>
<feature type="transmembrane region" description="Helical" evidence="8">
    <location>
        <begin position="292"/>
        <end position="313"/>
    </location>
</feature>
<accession>A0ABY4QX71</accession>
<gene>
    <name evidence="9" type="ORF">M6D93_16340</name>
</gene>
<protein>
    <submittedName>
        <fullName evidence="9">DUF2029 domain-containing protein</fullName>
    </submittedName>
</protein>
<keyword evidence="6 8" id="KW-0472">Membrane</keyword>
<dbReference type="Pfam" id="PF09594">
    <property type="entry name" value="GT87"/>
    <property type="match status" value="1"/>
</dbReference>
<comment type="similarity">
    <text evidence="7">Belongs to the glycosyltransferase 87 family.</text>
</comment>
<feature type="transmembrane region" description="Helical" evidence="8">
    <location>
        <begin position="183"/>
        <end position="208"/>
    </location>
</feature>